<organism evidence="3 4">
    <name type="scientific">Rasamsonia emersonii (strain ATCC 16479 / CBS 393.64 / IMI 116815)</name>
    <dbReference type="NCBI Taxonomy" id="1408163"/>
    <lineage>
        <taxon>Eukaryota</taxon>
        <taxon>Fungi</taxon>
        <taxon>Dikarya</taxon>
        <taxon>Ascomycota</taxon>
        <taxon>Pezizomycotina</taxon>
        <taxon>Eurotiomycetes</taxon>
        <taxon>Eurotiomycetidae</taxon>
        <taxon>Eurotiales</taxon>
        <taxon>Trichocomaceae</taxon>
        <taxon>Rasamsonia</taxon>
    </lineage>
</organism>
<dbReference type="EMBL" id="LASV01000053">
    <property type="protein sequence ID" value="KKA24670.1"/>
    <property type="molecule type" value="Genomic_DNA"/>
</dbReference>
<dbReference type="AlphaFoldDB" id="A0A0F4Z2V4"/>
<dbReference type="Gene3D" id="3.40.630.30">
    <property type="match status" value="1"/>
</dbReference>
<dbReference type="Pfam" id="PF00583">
    <property type="entry name" value="Acetyltransf_1"/>
    <property type="match status" value="1"/>
</dbReference>
<sequence>MAPAPPAAAEAAASKPAFTFTTKLQPPPILSHSPSAPSSSPDGSSNNKNSPSSIILEYPTPSNPRPSTNPAIFTDAMIVRDKVFVQEQGCSAEAEIDADDARSWHWVVYASPDTDNNNNNAEANMPVAVIRLVPPPHAPHETLHNPDLAESESLPKYDLHHEPYIKITRVAVLFEFRGYGLCRMLMETVHEWAAQHAEEINTLYEREVSNSQSQQDVSTKGWTGLVIIHAQVQVERMYRRFGYETDLSMGTWEEEGIKHVGMFKRLEVVTRA</sequence>
<dbReference type="GO" id="GO:0006048">
    <property type="term" value="P:UDP-N-acetylglucosamine biosynthetic process"/>
    <property type="evidence" value="ECO:0007669"/>
    <property type="project" value="UniProtKB-UniPathway"/>
</dbReference>
<protein>
    <submittedName>
        <fullName evidence="3">Acetyltransferase, GNAT family</fullName>
    </submittedName>
</protein>
<proteinExistence type="predicted"/>
<feature type="compositionally biased region" description="Low complexity" evidence="1">
    <location>
        <begin position="30"/>
        <end position="53"/>
    </location>
</feature>
<dbReference type="InterPro" id="IPR016181">
    <property type="entry name" value="Acyl_CoA_acyltransferase"/>
</dbReference>
<evidence type="ECO:0000313" key="3">
    <source>
        <dbReference type="EMBL" id="KKA24670.1"/>
    </source>
</evidence>
<accession>A0A0F4Z2V4</accession>
<feature type="domain" description="N-acetyltransferase" evidence="2">
    <location>
        <begin position="127"/>
        <end position="212"/>
    </location>
</feature>
<dbReference type="UniPathway" id="UPA00113">
    <property type="reaction ID" value="UER00529"/>
</dbReference>
<dbReference type="SUPFAM" id="SSF55729">
    <property type="entry name" value="Acyl-CoA N-acyltransferases (Nat)"/>
    <property type="match status" value="1"/>
</dbReference>
<dbReference type="InterPro" id="IPR000182">
    <property type="entry name" value="GNAT_dom"/>
</dbReference>
<dbReference type="OrthoDB" id="329272at2759"/>
<dbReference type="GeneID" id="25313653"/>
<evidence type="ECO:0000259" key="2">
    <source>
        <dbReference type="Pfam" id="PF00583"/>
    </source>
</evidence>
<gene>
    <name evidence="3" type="ORF">T310_1302</name>
</gene>
<dbReference type="Proteomes" id="UP000053958">
    <property type="component" value="Unassembled WGS sequence"/>
</dbReference>
<dbReference type="GO" id="GO:0016747">
    <property type="term" value="F:acyltransferase activity, transferring groups other than amino-acyl groups"/>
    <property type="evidence" value="ECO:0007669"/>
    <property type="project" value="InterPro"/>
</dbReference>
<evidence type="ECO:0000313" key="4">
    <source>
        <dbReference type="Proteomes" id="UP000053958"/>
    </source>
</evidence>
<keyword evidence="4" id="KW-1185">Reference proteome</keyword>
<name>A0A0F4Z2V4_RASE3</name>
<reference evidence="3 4" key="1">
    <citation type="submission" date="2015-04" db="EMBL/GenBank/DDBJ databases">
        <authorList>
            <person name="Heijne W.H."/>
            <person name="Fedorova N.D."/>
            <person name="Nierman W.C."/>
            <person name="Vollebregt A.W."/>
            <person name="Zhao Z."/>
            <person name="Wu L."/>
            <person name="Kumar M."/>
            <person name="Stam H."/>
            <person name="van den Berg M.A."/>
            <person name="Pel H.J."/>
        </authorList>
    </citation>
    <scope>NUCLEOTIDE SEQUENCE [LARGE SCALE GENOMIC DNA]</scope>
    <source>
        <strain evidence="3 4">CBS 393.64</strain>
    </source>
</reference>
<keyword evidence="3" id="KW-0808">Transferase</keyword>
<comment type="caution">
    <text evidence="3">The sequence shown here is derived from an EMBL/GenBank/DDBJ whole genome shotgun (WGS) entry which is preliminary data.</text>
</comment>
<dbReference type="STRING" id="1408163.A0A0F4Z2V4"/>
<dbReference type="CDD" id="cd04301">
    <property type="entry name" value="NAT_SF"/>
    <property type="match status" value="1"/>
</dbReference>
<evidence type="ECO:0000256" key="1">
    <source>
        <dbReference type="SAM" id="MobiDB-lite"/>
    </source>
</evidence>
<feature type="region of interest" description="Disordered" evidence="1">
    <location>
        <begin position="1"/>
        <end position="70"/>
    </location>
</feature>
<dbReference type="RefSeq" id="XP_013331282.1">
    <property type="nucleotide sequence ID" value="XM_013475828.1"/>
</dbReference>
<feature type="compositionally biased region" description="Low complexity" evidence="1">
    <location>
        <begin position="7"/>
        <end position="17"/>
    </location>
</feature>